<comment type="caution">
    <text evidence="6">The sequence shown here is derived from an EMBL/GenBank/DDBJ whole genome shotgun (WGS) entry which is preliminary data.</text>
</comment>
<keyword evidence="2" id="KW-0238">DNA-binding</keyword>
<dbReference type="InterPro" id="IPR005471">
    <property type="entry name" value="Tscrpt_reg_IclR_N"/>
</dbReference>
<dbReference type="InterPro" id="IPR036390">
    <property type="entry name" value="WH_DNA-bd_sf"/>
</dbReference>
<dbReference type="Pfam" id="PF01614">
    <property type="entry name" value="IclR_C"/>
    <property type="match status" value="1"/>
</dbReference>
<dbReference type="InterPro" id="IPR036388">
    <property type="entry name" value="WH-like_DNA-bd_sf"/>
</dbReference>
<evidence type="ECO:0000256" key="1">
    <source>
        <dbReference type="ARBA" id="ARBA00023015"/>
    </source>
</evidence>
<evidence type="ECO:0000313" key="6">
    <source>
        <dbReference type="EMBL" id="TVT35071.1"/>
    </source>
</evidence>
<evidence type="ECO:0000259" key="5">
    <source>
        <dbReference type="PROSITE" id="PS51078"/>
    </source>
</evidence>
<dbReference type="RefSeq" id="WP_273132476.1">
    <property type="nucleotide sequence ID" value="NZ_VMRX01000009.1"/>
</dbReference>
<sequence>MQQTEDTGHEDRRQGGIQVIARAAAIMRELGEHPDGLSLAEIARAVALPRSTIQRIIGALEAEGFVEMARAEGGYRLGPELGRLLYHTRIDVISVARPLLEELSHQIGETLVFCGVEANQVLVIERIVAERELRVVPAMGVIHVPFHTTAVGKALLASMEDSKVEKILRDTLPSGSEGVAVKRQLLADLEKIRQSGVAEDYEEYMPDIAAFSVAMDTYLGRFAVAAIVPVSRARTHRDKYLEPLKTFKAKVEARIGES</sequence>
<name>A0A558BF01_9GAMM</name>
<protein>
    <submittedName>
        <fullName evidence="6">IclR family transcriptional regulator</fullName>
    </submittedName>
</protein>
<dbReference type="InterPro" id="IPR029016">
    <property type="entry name" value="GAF-like_dom_sf"/>
</dbReference>
<evidence type="ECO:0000256" key="3">
    <source>
        <dbReference type="ARBA" id="ARBA00023163"/>
    </source>
</evidence>
<dbReference type="Gene3D" id="1.10.10.10">
    <property type="entry name" value="Winged helix-like DNA-binding domain superfamily/Winged helix DNA-binding domain"/>
    <property type="match status" value="1"/>
</dbReference>
<feature type="domain" description="HTH iclR-type" evidence="4">
    <location>
        <begin position="17"/>
        <end position="79"/>
    </location>
</feature>
<dbReference type="SMART" id="SM00346">
    <property type="entry name" value="HTH_ICLR"/>
    <property type="match status" value="1"/>
</dbReference>
<accession>A0A558BF01</accession>
<keyword evidence="3" id="KW-0804">Transcription</keyword>
<organism evidence="6 7">
    <name type="scientific">Marinobacter vinifirmus</name>
    <dbReference type="NCBI Taxonomy" id="355591"/>
    <lineage>
        <taxon>Bacteria</taxon>
        <taxon>Pseudomonadati</taxon>
        <taxon>Pseudomonadota</taxon>
        <taxon>Gammaproteobacteria</taxon>
        <taxon>Pseudomonadales</taxon>
        <taxon>Marinobacteraceae</taxon>
        <taxon>Marinobacter</taxon>
    </lineage>
</organism>
<dbReference type="GO" id="GO:0003677">
    <property type="term" value="F:DNA binding"/>
    <property type="evidence" value="ECO:0007669"/>
    <property type="project" value="UniProtKB-KW"/>
</dbReference>
<dbReference type="SUPFAM" id="SSF55781">
    <property type="entry name" value="GAF domain-like"/>
    <property type="match status" value="1"/>
</dbReference>
<dbReference type="PANTHER" id="PTHR30136">
    <property type="entry name" value="HELIX-TURN-HELIX TRANSCRIPTIONAL REGULATOR, ICLR FAMILY"/>
    <property type="match status" value="1"/>
</dbReference>
<proteinExistence type="predicted"/>
<dbReference type="AlphaFoldDB" id="A0A558BF01"/>
<dbReference type="Proteomes" id="UP000319142">
    <property type="component" value="Unassembled WGS sequence"/>
</dbReference>
<evidence type="ECO:0000259" key="4">
    <source>
        <dbReference type="PROSITE" id="PS51077"/>
    </source>
</evidence>
<dbReference type="GO" id="GO:0003700">
    <property type="term" value="F:DNA-binding transcription factor activity"/>
    <property type="evidence" value="ECO:0007669"/>
    <property type="project" value="TreeGrafter"/>
</dbReference>
<feature type="domain" description="IclR-ED" evidence="5">
    <location>
        <begin position="77"/>
        <end position="258"/>
    </location>
</feature>
<dbReference type="InterPro" id="IPR014757">
    <property type="entry name" value="Tscrpt_reg_IclR_C"/>
</dbReference>
<evidence type="ECO:0000313" key="7">
    <source>
        <dbReference type="Proteomes" id="UP000319142"/>
    </source>
</evidence>
<dbReference type="EMBL" id="VMRX01000009">
    <property type="protein sequence ID" value="TVT35071.1"/>
    <property type="molecule type" value="Genomic_DNA"/>
</dbReference>
<reference evidence="6 7" key="1">
    <citation type="submission" date="2019-07" db="EMBL/GenBank/DDBJ databases">
        <title>The pathways for chlorine oxyanion respiration interact through the shared metabolite chlorate.</title>
        <authorList>
            <person name="Barnum T.P."/>
            <person name="Cheng Y."/>
            <person name="Hill K.A."/>
            <person name="Lucas L.N."/>
            <person name="Carlson H.K."/>
            <person name="Coates J.D."/>
        </authorList>
    </citation>
    <scope>NUCLEOTIDE SEQUENCE [LARGE SCALE GENOMIC DNA]</scope>
    <source>
        <strain evidence="6">UCB</strain>
    </source>
</reference>
<gene>
    <name evidence="6" type="ORF">FHK81_04145</name>
</gene>
<dbReference type="Pfam" id="PF09339">
    <property type="entry name" value="HTH_IclR"/>
    <property type="match status" value="1"/>
</dbReference>
<dbReference type="Gene3D" id="3.30.450.40">
    <property type="match status" value="1"/>
</dbReference>
<dbReference type="InterPro" id="IPR050707">
    <property type="entry name" value="HTH_MetabolicPath_Reg"/>
</dbReference>
<dbReference type="PANTHER" id="PTHR30136:SF35">
    <property type="entry name" value="HTH-TYPE TRANSCRIPTIONAL REGULATOR RV1719"/>
    <property type="match status" value="1"/>
</dbReference>
<keyword evidence="1" id="KW-0805">Transcription regulation</keyword>
<dbReference type="SUPFAM" id="SSF46785">
    <property type="entry name" value="Winged helix' DNA-binding domain"/>
    <property type="match status" value="1"/>
</dbReference>
<dbReference type="PROSITE" id="PS51077">
    <property type="entry name" value="HTH_ICLR"/>
    <property type="match status" value="1"/>
</dbReference>
<evidence type="ECO:0000256" key="2">
    <source>
        <dbReference type="ARBA" id="ARBA00023125"/>
    </source>
</evidence>
<dbReference type="GO" id="GO:0045892">
    <property type="term" value="P:negative regulation of DNA-templated transcription"/>
    <property type="evidence" value="ECO:0007669"/>
    <property type="project" value="TreeGrafter"/>
</dbReference>
<dbReference type="PROSITE" id="PS51078">
    <property type="entry name" value="ICLR_ED"/>
    <property type="match status" value="1"/>
</dbReference>